<reference evidence="2 3" key="1">
    <citation type="submission" date="2020-05" db="EMBL/GenBank/DDBJ databases">
        <title>Ramlibacter rhizophilus sp. nov., isolated from rhizosphere soil of national flower Mugunghwa from South Korea.</title>
        <authorList>
            <person name="Zheng-Fei Y."/>
            <person name="Huan T."/>
        </authorList>
    </citation>
    <scope>NUCLEOTIDE SEQUENCE [LARGE SCALE GENOMIC DNA]</scope>
    <source>
        <strain evidence="2 3">H242</strain>
    </source>
</reference>
<dbReference type="Pfam" id="PF07862">
    <property type="entry name" value="Nif11"/>
    <property type="match status" value="1"/>
</dbReference>
<accession>A0ABX6P103</accession>
<evidence type="ECO:0000313" key="2">
    <source>
        <dbReference type="EMBL" id="QJW83727.1"/>
    </source>
</evidence>
<dbReference type="InterPro" id="IPR022516">
    <property type="entry name" value="CHP03798_Ocin"/>
</dbReference>
<keyword evidence="3" id="KW-1185">Reference proteome</keyword>
<sequence length="88" mass="9058">MSLEAVNAYRAALTTDPALQESARLAVAANDPQQVVQAAAAQGFTFTVGELRAALTDSELSDSELELVAGGGQIGCQTGKPTYDGSDR</sequence>
<evidence type="ECO:0000313" key="3">
    <source>
        <dbReference type="Proteomes" id="UP000500826"/>
    </source>
</evidence>
<name>A0ABX6P103_9BURK</name>
<protein>
    <submittedName>
        <fullName evidence="2">Nif11-like leader peptide family natural product</fullName>
    </submittedName>
</protein>
<dbReference type="NCBIfam" id="TIGR03798">
    <property type="entry name" value="leader_Nif11"/>
    <property type="match status" value="1"/>
</dbReference>
<dbReference type="Proteomes" id="UP000500826">
    <property type="component" value="Chromosome"/>
</dbReference>
<dbReference type="InterPro" id="IPR012903">
    <property type="entry name" value="Nif11"/>
</dbReference>
<proteinExistence type="predicted"/>
<dbReference type="EMBL" id="CP053418">
    <property type="protein sequence ID" value="QJW83727.1"/>
    <property type="molecule type" value="Genomic_DNA"/>
</dbReference>
<reference evidence="2 3" key="2">
    <citation type="submission" date="2020-05" db="EMBL/GenBank/DDBJ databases">
        <authorList>
            <person name="Khan S.A."/>
            <person name="Jeon C.O."/>
            <person name="Chun B.H."/>
        </authorList>
    </citation>
    <scope>NUCLEOTIDE SEQUENCE [LARGE SCALE GENOMIC DNA]</scope>
    <source>
        <strain evidence="2 3">H242</strain>
    </source>
</reference>
<feature type="domain" description="Nif11" evidence="1">
    <location>
        <begin position="1"/>
        <end position="51"/>
    </location>
</feature>
<evidence type="ECO:0000259" key="1">
    <source>
        <dbReference type="Pfam" id="PF07862"/>
    </source>
</evidence>
<gene>
    <name evidence="2" type="ORF">HK414_05955</name>
</gene>
<organism evidence="2 3">
    <name type="scientific">Ramlibacter terrae</name>
    <dbReference type="NCBI Taxonomy" id="2732511"/>
    <lineage>
        <taxon>Bacteria</taxon>
        <taxon>Pseudomonadati</taxon>
        <taxon>Pseudomonadota</taxon>
        <taxon>Betaproteobacteria</taxon>
        <taxon>Burkholderiales</taxon>
        <taxon>Comamonadaceae</taxon>
        <taxon>Ramlibacter</taxon>
    </lineage>
</organism>